<evidence type="ECO:0000313" key="2">
    <source>
        <dbReference type="EMBL" id="WOF16966.1"/>
    </source>
</evidence>
<dbReference type="GeneID" id="85230471"/>
<keyword evidence="3" id="KW-1185">Reference proteome</keyword>
<evidence type="ECO:0000256" key="1">
    <source>
        <dbReference type="SAM" id="Phobius"/>
    </source>
</evidence>
<dbReference type="RefSeq" id="WP_317136411.1">
    <property type="nucleotide sequence ID" value="NZ_CP043875.1"/>
</dbReference>
<accession>A0AA97I515</accession>
<dbReference type="AlphaFoldDB" id="A0AA97I515"/>
<sequence length="281" mass="31524">MSGIILYFENQLSGLFNLNKISLFCIFIAFLAMAGPCFAATQELSVIKYGEDGNTVLFDETYDYKWLEQNLPVMGDGVTHYYMQGPTFDENDPLNPSEDKNVLSRDYGAVKGTNVADLCELAGRLPENYEVRIASEDGFSKKFGYKNVYYSDNRQGPLVVCWYNGDDNSAEGDRQGTGYPPDFYTGMRLVVFGDTDTNPWGYHVFGNQDMNDFFDEKYIHYFNGEWPSSGGLSVKYVSKIEMLPLKEAGAKDIPAESKAPLSVFVILGAFGVSCIIYKKTR</sequence>
<name>A0AA97I515_9EURY</name>
<dbReference type="KEGG" id="mefw:F1737_09845"/>
<dbReference type="Proteomes" id="UP001301797">
    <property type="component" value="Chromosome"/>
</dbReference>
<evidence type="ECO:0000313" key="3">
    <source>
        <dbReference type="Proteomes" id="UP001301797"/>
    </source>
</evidence>
<protein>
    <submittedName>
        <fullName evidence="2">Argininosuccinate synthase</fullName>
    </submittedName>
</protein>
<keyword evidence="1" id="KW-0812">Transmembrane</keyword>
<organism evidence="2 3">
    <name type="scientific">Methanochimaera problematica</name>
    <dbReference type="NCBI Taxonomy" id="2609417"/>
    <lineage>
        <taxon>Archaea</taxon>
        <taxon>Methanobacteriati</taxon>
        <taxon>Methanobacteriota</taxon>
        <taxon>Stenosarchaea group</taxon>
        <taxon>Methanomicrobia</taxon>
        <taxon>Methanomicrobiales</taxon>
        <taxon>Methanomicrobiaceae</taxon>
        <taxon>Methanochimaera</taxon>
    </lineage>
</organism>
<proteinExistence type="predicted"/>
<feature type="transmembrane region" description="Helical" evidence="1">
    <location>
        <begin position="259"/>
        <end position="277"/>
    </location>
</feature>
<dbReference type="EMBL" id="CP043875">
    <property type="protein sequence ID" value="WOF16966.1"/>
    <property type="molecule type" value="Genomic_DNA"/>
</dbReference>
<keyword evidence="1" id="KW-0472">Membrane</keyword>
<gene>
    <name evidence="2" type="ORF">F1737_09845</name>
</gene>
<keyword evidence="1" id="KW-1133">Transmembrane helix</keyword>
<reference evidence="2 3" key="1">
    <citation type="submission" date="2019-09" db="EMBL/GenBank/DDBJ databases">
        <title>The complete genome of Methanoplanus sp. FWC-SCC4.</title>
        <authorList>
            <person name="Chen S.-C."/>
            <person name="Zhou Y.-Z."/>
            <person name="Lai M.-C."/>
        </authorList>
    </citation>
    <scope>NUCLEOTIDE SEQUENCE [LARGE SCALE GENOMIC DNA]</scope>
    <source>
        <strain evidence="2 3">FWC-SCC4</strain>
    </source>
</reference>